<evidence type="ECO:0000256" key="2">
    <source>
        <dbReference type="ARBA" id="ARBA00023163"/>
    </source>
</evidence>
<accession>A0AAN7DSQ4</accession>
<name>A0AAN7DSQ4_9FUNG</name>
<keyword evidence="1 3" id="KW-0238">DNA-binding</keyword>
<evidence type="ECO:0000313" key="7">
    <source>
        <dbReference type="EMBL" id="KAK4520901.1"/>
    </source>
</evidence>
<dbReference type="Pfam" id="PF00505">
    <property type="entry name" value="HMG_box"/>
    <property type="match status" value="1"/>
</dbReference>
<dbReference type="GO" id="GO:0005634">
    <property type="term" value="C:nucleus"/>
    <property type="evidence" value="ECO:0007669"/>
    <property type="project" value="UniProtKB-UniRule"/>
</dbReference>
<proteinExistence type="predicted"/>
<dbReference type="GeneID" id="89947460"/>
<dbReference type="Proteomes" id="UP001304243">
    <property type="component" value="Unassembled WGS sequence"/>
</dbReference>
<dbReference type="GO" id="GO:0000978">
    <property type="term" value="F:RNA polymerase II cis-regulatory region sequence-specific DNA binding"/>
    <property type="evidence" value="ECO:0007669"/>
    <property type="project" value="TreeGrafter"/>
</dbReference>
<evidence type="ECO:0000259" key="5">
    <source>
        <dbReference type="PROSITE" id="PS50118"/>
    </source>
</evidence>
<dbReference type="PANTHER" id="PTHR10270">
    <property type="entry name" value="SOX TRANSCRIPTION FACTOR"/>
    <property type="match status" value="1"/>
</dbReference>
<dbReference type="PROSITE" id="PS50118">
    <property type="entry name" value="HMG_BOX_2"/>
    <property type="match status" value="1"/>
</dbReference>
<dbReference type="Gene3D" id="1.10.30.10">
    <property type="entry name" value="High mobility group box domain"/>
    <property type="match status" value="1"/>
</dbReference>
<dbReference type="CDD" id="cd01389">
    <property type="entry name" value="HMG-box_ROX1-like"/>
    <property type="match status" value="1"/>
</dbReference>
<feature type="domain" description="HMG box" evidence="5">
    <location>
        <begin position="42"/>
        <end position="107"/>
    </location>
</feature>
<dbReference type="RefSeq" id="XP_064678888.1">
    <property type="nucleotide sequence ID" value="XM_064823113.1"/>
</dbReference>
<protein>
    <submittedName>
        <fullName evidence="6">SPT3 Dosage dependent suppressor of Ty-induced promoter mutations-like protein</fullName>
    </submittedName>
</protein>
<dbReference type="PANTHER" id="PTHR10270:SF161">
    <property type="entry name" value="SEX-DETERMINING REGION Y PROTEIN"/>
    <property type="match status" value="1"/>
</dbReference>
<evidence type="ECO:0000313" key="8">
    <source>
        <dbReference type="Proteomes" id="UP001304243"/>
    </source>
</evidence>
<dbReference type="SUPFAM" id="SSF47095">
    <property type="entry name" value="HMG-box"/>
    <property type="match status" value="1"/>
</dbReference>
<evidence type="ECO:0000256" key="4">
    <source>
        <dbReference type="SAM" id="MobiDB-lite"/>
    </source>
</evidence>
<organism evidence="7 8">
    <name type="scientific">Mucor velutinosus</name>
    <dbReference type="NCBI Taxonomy" id="708070"/>
    <lineage>
        <taxon>Eukaryota</taxon>
        <taxon>Fungi</taxon>
        <taxon>Fungi incertae sedis</taxon>
        <taxon>Mucoromycota</taxon>
        <taxon>Mucoromycotina</taxon>
        <taxon>Mucoromycetes</taxon>
        <taxon>Mucorales</taxon>
        <taxon>Mucorineae</taxon>
        <taxon>Mucoraceae</taxon>
        <taxon>Mucor</taxon>
    </lineage>
</organism>
<dbReference type="EMBL" id="JASEJX010000022">
    <property type="protein sequence ID" value="KAK4512222.1"/>
    <property type="molecule type" value="Genomic_DNA"/>
</dbReference>
<dbReference type="GO" id="GO:0001228">
    <property type="term" value="F:DNA-binding transcription activator activity, RNA polymerase II-specific"/>
    <property type="evidence" value="ECO:0007669"/>
    <property type="project" value="TreeGrafter"/>
</dbReference>
<sequence>MMDTSFSSSLFSVLQMMELLWVTEEINKKSIAKKDGPAVKHIRRPENAFMIFRKRKIRPFHKELHASEISRLAKEKWWQLSDEEHKYYARESEIEKLKHSANYPNWKYRPKPPRKKKTSALTQKGTPLQRSLTPTASKSTVRPSDLNVIPENRLEKSTSETPKNISCHGLIASNQHTLHFDNFLSNPSNLPIDSSNSNLNAPYLNGAHPYLSQAPTESSISNLSLAPTAVFNEYHIDCDNPSMEELIAKEFSMFFTDDNLNDLFLFTNKTL</sequence>
<keyword evidence="3" id="KW-0539">Nucleus</keyword>
<gene>
    <name evidence="6" type="primary">SPT23_2</name>
    <name evidence="6" type="ORF">ATC70_003758</name>
    <name evidence="7" type="ORF">ATC70_006784</name>
</gene>
<evidence type="ECO:0000313" key="6">
    <source>
        <dbReference type="EMBL" id="KAK4512222.1"/>
    </source>
</evidence>
<dbReference type="SMART" id="SM00398">
    <property type="entry name" value="HMG"/>
    <property type="match status" value="1"/>
</dbReference>
<dbReference type="InterPro" id="IPR036910">
    <property type="entry name" value="HMG_box_dom_sf"/>
</dbReference>
<comment type="caution">
    <text evidence="7">The sequence shown here is derived from an EMBL/GenBank/DDBJ whole genome shotgun (WGS) entry which is preliminary data.</text>
</comment>
<evidence type="ECO:0000256" key="3">
    <source>
        <dbReference type="PROSITE-ProRule" id="PRU00267"/>
    </source>
</evidence>
<feature type="compositionally biased region" description="Basic residues" evidence="4">
    <location>
        <begin position="108"/>
        <end position="118"/>
    </location>
</feature>
<dbReference type="EMBL" id="JASEJX010000009">
    <property type="protein sequence ID" value="KAK4520901.1"/>
    <property type="molecule type" value="Genomic_DNA"/>
</dbReference>
<feature type="compositionally biased region" description="Polar residues" evidence="4">
    <location>
        <begin position="119"/>
        <end position="142"/>
    </location>
</feature>
<evidence type="ECO:0000256" key="1">
    <source>
        <dbReference type="ARBA" id="ARBA00023125"/>
    </source>
</evidence>
<dbReference type="GO" id="GO:0030154">
    <property type="term" value="P:cell differentiation"/>
    <property type="evidence" value="ECO:0007669"/>
    <property type="project" value="TreeGrafter"/>
</dbReference>
<dbReference type="InterPro" id="IPR009071">
    <property type="entry name" value="HMG_box_dom"/>
</dbReference>
<keyword evidence="8" id="KW-1185">Reference proteome</keyword>
<keyword evidence="2" id="KW-0804">Transcription</keyword>
<dbReference type="AlphaFoldDB" id="A0AAN7DSQ4"/>
<reference evidence="7 8" key="1">
    <citation type="submission" date="2022-11" db="EMBL/GenBank/DDBJ databases">
        <title>Mucor velutinosus strain NIH1002 WGS.</title>
        <authorList>
            <person name="Subramanian P."/>
            <person name="Mullikin J.C."/>
            <person name="Segre J.A."/>
            <person name="Zelazny A.M."/>
        </authorList>
    </citation>
    <scope>NUCLEOTIDE SEQUENCE [LARGE SCALE GENOMIC DNA]</scope>
    <source>
        <strain evidence="7 8">NIH1002</strain>
    </source>
</reference>
<feature type="region of interest" description="Disordered" evidence="4">
    <location>
        <begin position="104"/>
        <end position="143"/>
    </location>
</feature>
<feature type="DNA-binding region" description="HMG box" evidence="3">
    <location>
        <begin position="42"/>
        <end position="107"/>
    </location>
</feature>
<dbReference type="InterPro" id="IPR050140">
    <property type="entry name" value="SRY-related_HMG-box_TF-like"/>
</dbReference>